<feature type="chain" id="PRO_5016051552" evidence="2">
    <location>
        <begin position="22"/>
        <end position="233"/>
    </location>
</feature>
<evidence type="ECO:0000313" key="3">
    <source>
        <dbReference type="EMBL" id="PZR31169.1"/>
    </source>
</evidence>
<accession>A0A2W5UTU2</accession>
<keyword evidence="2" id="KW-0732">Signal</keyword>
<name>A0A2W5UTU2_9CAUL</name>
<dbReference type="EMBL" id="QFQZ01000095">
    <property type="protein sequence ID" value="PZR31169.1"/>
    <property type="molecule type" value="Genomic_DNA"/>
</dbReference>
<proteinExistence type="predicted"/>
<protein>
    <submittedName>
        <fullName evidence="3">Uncharacterized protein</fullName>
    </submittedName>
</protein>
<feature type="region of interest" description="Disordered" evidence="1">
    <location>
        <begin position="24"/>
        <end position="49"/>
    </location>
</feature>
<feature type="signal peptide" evidence="2">
    <location>
        <begin position="1"/>
        <end position="21"/>
    </location>
</feature>
<reference evidence="3 4" key="1">
    <citation type="submission" date="2017-08" db="EMBL/GenBank/DDBJ databases">
        <title>Infants hospitalized years apart are colonized by the same room-sourced microbial strains.</title>
        <authorList>
            <person name="Brooks B."/>
            <person name="Olm M.R."/>
            <person name="Firek B.A."/>
            <person name="Baker R."/>
            <person name="Thomas B.C."/>
            <person name="Morowitz M.J."/>
            <person name="Banfield J.F."/>
        </authorList>
    </citation>
    <scope>NUCLEOTIDE SEQUENCE [LARGE SCALE GENOMIC DNA]</scope>
    <source>
        <strain evidence="3">S2_003_000_R2_4</strain>
    </source>
</reference>
<feature type="compositionally biased region" description="Basic and acidic residues" evidence="1">
    <location>
        <begin position="34"/>
        <end position="46"/>
    </location>
</feature>
<sequence>MRRTLLLATFLAVTAAGGAWARQQAGAIPPQTDADERIKSTSDANKEGITGAMTAPLRDVNVIRTKIPRVLLEAMDDPYMRPVVANCATLVAQVSLLDAALGDDLDRTPADQDEDLMDRGRKAAGTAALGAVASAAQDMIPFRGWVRKLTGAERHDRLVQAAIASGAVRRAYLKGLGESRGCSPPATPQHKPPTPPPVVEPGLPPPPDPYGPRRPRFPIHKEEAPTVPKGPAY</sequence>
<gene>
    <name evidence="3" type="ORF">DI526_20410</name>
</gene>
<evidence type="ECO:0000256" key="1">
    <source>
        <dbReference type="SAM" id="MobiDB-lite"/>
    </source>
</evidence>
<feature type="region of interest" description="Disordered" evidence="1">
    <location>
        <begin position="178"/>
        <end position="233"/>
    </location>
</feature>
<evidence type="ECO:0000256" key="2">
    <source>
        <dbReference type="SAM" id="SignalP"/>
    </source>
</evidence>
<feature type="compositionally biased region" description="Pro residues" evidence="1">
    <location>
        <begin position="185"/>
        <end position="212"/>
    </location>
</feature>
<comment type="caution">
    <text evidence="3">The sequence shown here is derived from an EMBL/GenBank/DDBJ whole genome shotgun (WGS) entry which is preliminary data.</text>
</comment>
<evidence type="ECO:0000313" key="4">
    <source>
        <dbReference type="Proteomes" id="UP000249393"/>
    </source>
</evidence>
<dbReference type="RefSeq" id="WP_304282088.1">
    <property type="nucleotide sequence ID" value="NZ_QFQZ01000095.1"/>
</dbReference>
<dbReference type="Proteomes" id="UP000249393">
    <property type="component" value="Unassembled WGS sequence"/>
</dbReference>
<dbReference type="AlphaFoldDB" id="A0A2W5UTU2"/>
<organism evidence="3 4">
    <name type="scientific">Caulobacter segnis</name>
    <dbReference type="NCBI Taxonomy" id="88688"/>
    <lineage>
        <taxon>Bacteria</taxon>
        <taxon>Pseudomonadati</taxon>
        <taxon>Pseudomonadota</taxon>
        <taxon>Alphaproteobacteria</taxon>
        <taxon>Caulobacterales</taxon>
        <taxon>Caulobacteraceae</taxon>
        <taxon>Caulobacter</taxon>
    </lineage>
</organism>